<dbReference type="STRING" id="1670800.BSQ44_05820"/>
<feature type="compositionally biased region" description="Acidic residues" evidence="1">
    <location>
        <begin position="48"/>
        <end position="76"/>
    </location>
</feature>
<name>A0A1L3SYC3_9HYPH</name>
<dbReference type="AlphaFoldDB" id="A0A1L3SYC3"/>
<evidence type="ECO:0000313" key="3">
    <source>
        <dbReference type="Proteomes" id="UP000182840"/>
    </source>
</evidence>
<accession>A0A1L3SYC3</accession>
<proteinExistence type="predicted"/>
<reference evidence="3" key="1">
    <citation type="submission" date="2016-11" db="EMBL/GenBank/DDBJ databases">
        <title>Mesorhizobium oceanicum sp. nov., isolated from deep seawater in South China Sea.</title>
        <authorList>
            <person name="Fu G.-Y."/>
        </authorList>
    </citation>
    <scope>NUCLEOTIDE SEQUENCE [LARGE SCALE GENOMIC DNA]</scope>
    <source>
        <strain evidence="3">B7</strain>
    </source>
</reference>
<evidence type="ECO:0000313" key="2">
    <source>
        <dbReference type="EMBL" id="APH74433.1"/>
    </source>
</evidence>
<dbReference type="Pfam" id="PF09538">
    <property type="entry name" value="FYDLN_acid"/>
    <property type="match status" value="1"/>
</dbReference>
<protein>
    <submittedName>
        <fullName evidence="2">TIGR02300 family protein</fullName>
    </submittedName>
</protein>
<dbReference type="NCBIfam" id="TIGR02300">
    <property type="entry name" value="FYDLN_acid"/>
    <property type="match status" value="1"/>
</dbReference>
<dbReference type="RefSeq" id="WP_072607889.1">
    <property type="nucleotide sequence ID" value="NZ_CP018171.1"/>
</dbReference>
<dbReference type="Proteomes" id="UP000182840">
    <property type="component" value="Chromosome"/>
</dbReference>
<dbReference type="InterPro" id="IPR012644">
    <property type="entry name" value="CHP02300_FYDLN_acid"/>
</dbReference>
<sequence length="132" mass="14376">MAKTELGTKRVCPETGRKFYDLNKDPIVSPYTGTSYPRTYFEAGPAPVEEEEEPETAEVDAEEEGAEVVSLEDADEETKSGSTEVPDIDGDEDEDDVDLGDDDDDTFLADDEDEDDDVADIIGVGGEDDDEV</sequence>
<feature type="compositionally biased region" description="Acidic residues" evidence="1">
    <location>
        <begin position="86"/>
        <end position="119"/>
    </location>
</feature>
<dbReference type="OrthoDB" id="9815689at2"/>
<evidence type="ECO:0000256" key="1">
    <source>
        <dbReference type="SAM" id="MobiDB-lite"/>
    </source>
</evidence>
<gene>
    <name evidence="2" type="ORF">BSQ44_05820</name>
</gene>
<dbReference type="KEGG" id="meso:BSQ44_05820"/>
<keyword evidence="3" id="KW-1185">Reference proteome</keyword>
<feature type="region of interest" description="Disordered" evidence="1">
    <location>
        <begin position="21"/>
        <end position="132"/>
    </location>
</feature>
<dbReference type="EMBL" id="CP018171">
    <property type="protein sequence ID" value="APH74433.1"/>
    <property type="molecule type" value="Genomic_DNA"/>
</dbReference>
<organism evidence="2 3">
    <name type="scientific">Aquibium oceanicum</name>
    <dbReference type="NCBI Taxonomy" id="1670800"/>
    <lineage>
        <taxon>Bacteria</taxon>
        <taxon>Pseudomonadati</taxon>
        <taxon>Pseudomonadota</taxon>
        <taxon>Alphaproteobacteria</taxon>
        <taxon>Hyphomicrobiales</taxon>
        <taxon>Phyllobacteriaceae</taxon>
        <taxon>Aquibium</taxon>
    </lineage>
</organism>